<protein>
    <submittedName>
        <fullName evidence="3">Protein CBG26531</fullName>
    </submittedName>
</protein>
<accession>B6IHW2</accession>
<evidence type="ECO:0000259" key="2">
    <source>
        <dbReference type="PROSITE" id="PS50056"/>
    </source>
</evidence>
<dbReference type="EMBL" id="HE601209">
    <property type="protein sequence ID" value="CAR99492.1"/>
    <property type="molecule type" value="Genomic_DNA"/>
</dbReference>
<gene>
    <name evidence="3 5" type="ORF">CBG26531</name>
    <name evidence="3" type="ORF">CBG_26531</name>
</gene>
<evidence type="ECO:0000313" key="3">
    <source>
        <dbReference type="EMBL" id="CAR99492.1"/>
    </source>
</evidence>
<dbReference type="InterPro" id="IPR000387">
    <property type="entry name" value="Tyr_Pase_dom"/>
</dbReference>
<dbReference type="InterPro" id="IPR029021">
    <property type="entry name" value="Prot-tyrosine_phosphatase-like"/>
</dbReference>
<dbReference type="RefSeq" id="XP_045099055.1">
    <property type="nucleotide sequence ID" value="XM_045236361.1"/>
</dbReference>
<dbReference type="Gene3D" id="3.90.190.10">
    <property type="entry name" value="Protein tyrosine phosphatase superfamily"/>
    <property type="match status" value="1"/>
</dbReference>
<reference evidence="3 4" key="2">
    <citation type="journal article" date="2011" name="PLoS Genet.">
        <title>Caenorhabditis briggsae recombinant inbred line genotypes reveal inter-strain incompatibility and the evolution of recombination.</title>
        <authorList>
            <person name="Ross J.A."/>
            <person name="Koboldt D.C."/>
            <person name="Staisch J.E."/>
            <person name="Chamberlin H.M."/>
            <person name="Gupta B.P."/>
            <person name="Miller R.D."/>
            <person name="Baird S.E."/>
            <person name="Haag E.S."/>
        </authorList>
    </citation>
    <scope>NUCLEOTIDE SEQUENCE [LARGE SCALE GENOMIC DNA]</scope>
    <source>
        <strain evidence="3 4">AF16</strain>
    </source>
</reference>
<dbReference type="GO" id="GO:0008045">
    <property type="term" value="P:motor neuron axon guidance"/>
    <property type="evidence" value="ECO:0000318"/>
    <property type="project" value="GO_Central"/>
</dbReference>
<dbReference type="PANTHER" id="PTHR46163">
    <property type="entry name" value="TYROSINE-PROTEIN PHOSPHATASE-RELATED"/>
    <property type="match status" value="1"/>
</dbReference>
<dbReference type="InterPro" id="IPR003595">
    <property type="entry name" value="Tyr_Pase_cat"/>
</dbReference>
<dbReference type="GO" id="GO:0007165">
    <property type="term" value="P:signal transduction"/>
    <property type="evidence" value="ECO:0000318"/>
    <property type="project" value="GO_Central"/>
</dbReference>
<evidence type="ECO:0000313" key="4">
    <source>
        <dbReference type="Proteomes" id="UP000008549"/>
    </source>
</evidence>
<dbReference type="WormBase" id="CBG26531">
    <property type="protein sequence ID" value="CBP44257"/>
    <property type="gene ID" value="WBGene00087945"/>
</dbReference>
<dbReference type="InParanoid" id="B6IHW2"/>
<dbReference type="SMART" id="SM00404">
    <property type="entry name" value="PTPc_motif"/>
    <property type="match status" value="1"/>
</dbReference>
<evidence type="ECO:0000313" key="5">
    <source>
        <dbReference type="WormBase" id="CBG26531"/>
    </source>
</evidence>
<dbReference type="InterPro" id="IPR052782">
    <property type="entry name" value="Oocyte-zygote_transition_reg"/>
</dbReference>
<sequence>MDLEPGEIVDLEPEQVELLTEFLKKREEDSGKPIGLEEMKDWETEVLAQFQKTMEHAKKITGWREEEILNQADELILKAKEMLELEKETSILKFLESIVPIQSNNRENGISISDCSIDICLDGFCGTTQEKCYHYTYRKDKQFIWEPNNYYIDCEMIDLDPSYTHVKPADRYKISVFMEKQLLGKGKDLAKIHVGILKAASYGPQSEEREAPYKKLAWTRYRDRNIKLKPENACQPFRLHGNLIRTRMNTKFYAMQAPTTLTEHTEDTRVEFLDLIAWDDVKYIVMLCNKATSGNYFCNNAGRSVKIGPYTVKTVSKCIFGTKDKNGNSVTWGDAIIVRELELSKEPKKQFILFGKEKETMPTKTVTHYQYTKWRGKGLPPLKYAYDPCCADENGGVSPVIVHCKYGTGPTMSFIGLEYISRLVEIWPEKSFTELAMQFVAKRYHAFDNLQQIYWLQIGVMRFLEKSNQFPTVSFDMWATFIRRRRAQLKRQLKTYLKKGTPLKIKVKSKSKAQSKGKK</sequence>
<dbReference type="GeneID" id="68918009"/>
<name>B6IHW2_CAEBR</name>
<keyword evidence="4" id="KW-1185">Reference proteome</keyword>
<dbReference type="HOGENOM" id="CLU_525009_0_0_1"/>
<dbReference type="SMART" id="SM00194">
    <property type="entry name" value="PTPc"/>
    <property type="match status" value="1"/>
</dbReference>
<dbReference type="eggNOG" id="ENOG502QTTC">
    <property type="taxonomic scope" value="Eukaryota"/>
</dbReference>
<dbReference type="CTD" id="68918009"/>
<dbReference type="Proteomes" id="UP000008549">
    <property type="component" value="Unassembled WGS sequence"/>
</dbReference>
<evidence type="ECO:0000259" key="1">
    <source>
        <dbReference type="PROSITE" id="PS50055"/>
    </source>
</evidence>
<dbReference type="Pfam" id="PF00102">
    <property type="entry name" value="Y_phosphatase"/>
    <property type="match status" value="1"/>
</dbReference>
<feature type="domain" description="Tyrosine specific protein phosphatases" evidence="2">
    <location>
        <begin position="376"/>
        <end position="454"/>
    </location>
</feature>
<dbReference type="KEGG" id="cbr:CBG_26531"/>
<dbReference type="AlphaFoldDB" id="B6IHW2"/>
<dbReference type="PRINTS" id="PR00700">
    <property type="entry name" value="PRTYPHPHTASE"/>
</dbReference>
<dbReference type="GO" id="GO:0004725">
    <property type="term" value="F:protein tyrosine phosphatase activity"/>
    <property type="evidence" value="ECO:0000318"/>
    <property type="project" value="GO_Central"/>
</dbReference>
<dbReference type="SUPFAM" id="SSF52799">
    <property type="entry name" value="(Phosphotyrosine protein) phosphatases II"/>
    <property type="match status" value="1"/>
</dbReference>
<feature type="domain" description="Tyrosine-protein phosphatase" evidence="1">
    <location>
        <begin position="212"/>
        <end position="463"/>
    </location>
</feature>
<proteinExistence type="predicted"/>
<dbReference type="PROSITE" id="PS50056">
    <property type="entry name" value="TYR_PHOSPHATASE_2"/>
    <property type="match status" value="1"/>
</dbReference>
<reference evidence="3 4" key="1">
    <citation type="journal article" date="2003" name="PLoS Biol.">
        <title>The genome sequence of Caenorhabditis briggsae: a platform for comparative genomics.</title>
        <authorList>
            <person name="Stein L.D."/>
            <person name="Bao Z."/>
            <person name="Blasiar D."/>
            <person name="Blumenthal T."/>
            <person name="Brent M.R."/>
            <person name="Chen N."/>
            <person name="Chinwalla A."/>
            <person name="Clarke L."/>
            <person name="Clee C."/>
            <person name="Coghlan A."/>
            <person name="Coulson A."/>
            <person name="D'Eustachio P."/>
            <person name="Fitch D.H."/>
            <person name="Fulton L.A."/>
            <person name="Fulton R.E."/>
            <person name="Griffiths-Jones S."/>
            <person name="Harris T.W."/>
            <person name="Hillier L.W."/>
            <person name="Kamath R."/>
            <person name="Kuwabara P.E."/>
            <person name="Mardis E.R."/>
            <person name="Marra M.A."/>
            <person name="Miner T.L."/>
            <person name="Minx P."/>
            <person name="Mullikin J.C."/>
            <person name="Plumb R.W."/>
            <person name="Rogers J."/>
            <person name="Schein J.E."/>
            <person name="Sohrmann M."/>
            <person name="Spieth J."/>
            <person name="Stajich J.E."/>
            <person name="Wei C."/>
            <person name="Willey D."/>
            <person name="Wilson R.K."/>
            <person name="Durbin R."/>
            <person name="Waterston R.H."/>
        </authorList>
    </citation>
    <scope>NUCLEOTIDE SEQUENCE [LARGE SCALE GENOMIC DNA]</scope>
    <source>
        <strain evidence="3 4">AF16</strain>
    </source>
</reference>
<dbReference type="PROSITE" id="PS50055">
    <property type="entry name" value="TYR_PHOSPHATASE_PTP"/>
    <property type="match status" value="1"/>
</dbReference>
<dbReference type="InterPro" id="IPR000242">
    <property type="entry name" value="PTP_cat"/>
</dbReference>
<organism evidence="3 4">
    <name type="scientific">Caenorhabditis briggsae</name>
    <dbReference type="NCBI Taxonomy" id="6238"/>
    <lineage>
        <taxon>Eukaryota</taxon>
        <taxon>Metazoa</taxon>
        <taxon>Ecdysozoa</taxon>
        <taxon>Nematoda</taxon>
        <taxon>Chromadorea</taxon>
        <taxon>Rhabditida</taxon>
        <taxon>Rhabditina</taxon>
        <taxon>Rhabditomorpha</taxon>
        <taxon>Rhabditoidea</taxon>
        <taxon>Rhabditidae</taxon>
        <taxon>Peloderinae</taxon>
        <taxon>Caenorhabditis</taxon>
    </lineage>
</organism>